<feature type="domain" description="POTRA" evidence="10">
    <location>
        <begin position="93"/>
        <end position="161"/>
    </location>
</feature>
<evidence type="ECO:0000256" key="9">
    <source>
        <dbReference type="HAMAP-Rule" id="MF_00911"/>
    </source>
</evidence>
<comment type="function">
    <text evidence="9">Essential cell division protein.</text>
</comment>
<keyword evidence="6 9" id="KW-1133">Transmembrane helix</keyword>
<accession>A0ABQ6CLS0</accession>
<evidence type="ECO:0000313" key="11">
    <source>
        <dbReference type="EMBL" id="GLS21273.1"/>
    </source>
</evidence>
<dbReference type="Proteomes" id="UP001156882">
    <property type="component" value="Unassembled WGS sequence"/>
</dbReference>
<sequence>MVPQESVGFEHMLRLFNLPDLRQAGFTTRTWVDLRSTRLQRFASNPPRGLGLTLALAFLASTIVYGAETGPVWPQMQAQYGTPLDMAANACGFRIETVAVTGQRELTDQQIFAAAGVTNTSSLLFLDAEAAREGLEKLPLVQSAQVRKLFPSTLSVTIEERKPYALWQRDGSVMVIAEDGTVIDNAVDQRFADLPLVVGEGADKHAHEIIAALADTPELNGRVKGVTLVSQRRWNLTLDNSVVVKLPEENPEQALKNLAALERNAKVLEKDILAVDMRMPDRATFRLSEQAAAARADAIAKKKKGDKV</sequence>
<name>A0ABQ6CLS0_9HYPH</name>
<evidence type="ECO:0000256" key="8">
    <source>
        <dbReference type="ARBA" id="ARBA00023306"/>
    </source>
</evidence>
<organism evidence="11 12">
    <name type="scientific">Labrys miyagiensis</name>
    <dbReference type="NCBI Taxonomy" id="346912"/>
    <lineage>
        <taxon>Bacteria</taxon>
        <taxon>Pseudomonadati</taxon>
        <taxon>Pseudomonadota</taxon>
        <taxon>Alphaproteobacteria</taxon>
        <taxon>Hyphomicrobiales</taxon>
        <taxon>Xanthobacteraceae</taxon>
        <taxon>Labrys</taxon>
    </lineage>
</organism>
<dbReference type="Pfam" id="PF03799">
    <property type="entry name" value="FtsQ_DivIB_C"/>
    <property type="match status" value="1"/>
</dbReference>
<keyword evidence="5 9" id="KW-0812">Transmembrane</keyword>
<evidence type="ECO:0000256" key="3">
    <source>
        <dbReference type="ARBA" id="ARBA00022519"/>
    </source>
</evidence>
<keyword evidence="3 9" id="KW-0997">Cell inner membrane</keyword>
<dbReference type="Gene3D" id="3.10.20.310">
    <property type="entry name" value="membrane protein fhac"/>
    <property type="match status" value="1"/>
</dbReference>
<evidence type="ECO:0000256" key="5">
    <source>
        <dbReference type="ARBA" id="ARBA00022692"/>
    </source>
</evidence>
<comment type="caution">
    <text evidence="11">The sequence shown here is derived from an EMBL/GenBank/DDBJ whole genome shotgun (WGS) entry which is preliminary data.</text>
</comment>
<evidence type="ECO:0000256" key="7">
    <source>
        <dbReference type="ARBA" id="ARBA00023136"/>
    </source>
</evidence>
<evidence type="ECO:0000256" key="1">
    <source>
        <dbReference type="ARBA" id="ARBA00004370"/>
    </source>
</evidence>
<gene>
    <name evidence="9" type="primary">ftsQ</name>
    <name evidence="11" type="ORF">GCM10007874_42900</name>
</gene>
<dbReference type="PANTHER" id="PTHR35851">
    <property type="entry name" value="CELL DIVISION PROTEIN FTSQ"/>
    <property type="match status" value="1"/>
</dbReference>
<keyword evidence="12" id="KW-1185">Reference proteome</keyword>
<dbReference type="InterPro" id="IPR034746">
    <property type="entry name" value="POTRA"/>
</dbReference>
<comment type="subcellular location">
    <subcellularLocation>
        <location evidence="9">Cell inner membrane</location>
        <topology evidence="9">Single-pass type II membrane protein</topology>
    </subcellularLocation>
    <subcellularLocation>
        <location evidence="1">Membrane</location>
    </subcellularLocation>
    <text evidence="9">Localizes to the division septum.</text>
</comment>
<proteinExistence type="inferred from homology"/>
<dbReference type="InterPro" id="IPR026579">
    <property type="entry name" value="FtsQ"/>
</dbReference>
<dbReference type="EMBL" id="BSPC01000048">
    <property type="protein sequence ID" value="GLS21273.1"/>
    <property type="molecule type" value="Genomic_DNA"/>
</dbReference>
<keyword evidence="8 9" id="KW-0131">Cell cycle</keyword>
<reference evidence="12" key="1">
    <citation type="journal article" date="2019" name="Int. J. Syst. Evol. Microbiol.">
        <title>The Global Catalogue of Microorganisms (GCM) 10K type strain sequencing project: providing services to taxonomists for standard genome sequencing and annotation.</title>
        <authorList>
            <consortium name="The Broad Institute Genomics Platform"/>
            <consortium name="The Broad Institute Genome Sequencing Center for Infectious Disease"/>
            <person name="Wu L."/>
            <person name="Ma J."/>
        </authorList>
    </citation>
    <scope>NUCLEOTIDE SEQUENCE [LARGE SCALE GENOMIC DNA]</scope>
    <source>
        <strain evidence="12">NBRC 101365</strain>
    </source>
</reference>
<dbReference type="Pfam" id="PF08478">
    <property type="entry name" value="POTRA_1"/>
    <property type="match status" value="1"/>
</dbReference>
<dbReference type="InterPro" id="IPR013685">
    <property type="entry name" value="POTRA_FtsQ_type"/>
</dbReference>
<evidence type="ECO:0000256" key="4">
    <source>
        <dbReference type="ARBA" id="ARBA00022618"/>
    </source>
</evidence>
<keyword evidence="2 9" id="KW-1003">Cell membrane</keyword>
<dbReference type="PANTHER" id="PTHR35851:SF1">
    <property type="entry name" value="CELL DIVISION PROTEIN FTSQ"/>
    <property type="match status" value="1"/>
</dbReference>
<keyword evidence="4 9" id="KW-0132">Cell division</keyword>
<comment type="similarity">
    <text evidence="9">Belongs to the FtsQ/DivIB family. FtsQ subfamily.</text>
</comment>
<dbReference type="Gene3D" id="3.40.50.11690">
    <property type="entry name" value="Cell division protein FtsQ/DivIB"/>
    <property type="match status" value="1"/>
</dbReference>
<evidence type="ECO:0000313" key="12">
    <source>
        <dbReference type="Proteomes" id="UP001156882"/>
    </source>
</evidence>
<dbReference type="InterPro" id="IPR045335">
    <property type="entry name" value="FtsQ_C_sf"/>
</dbReference>
<evidence type="ECO:0000256" key="2">
    <source>
        <dbReference type="ARBA" id="ARBA00022475"/>
    </source>
</evidence>
<dbReference type="PROSITE" id="PS51779">
    <property type="entry name" value="POTRA"/>
    <property type="match status" value="1"/>
</dbReference>
<evidence type="ECO:0000259" key="10">
    <source>
        <dbReference type="PROSITE" id="PS51779"/>
    </source>
</evidence>
<evidence type="ECO:0000256" key="6">
    <source>
        <dbReference type="ARBA" id="ARBA00022989"/>
    </source>
</evidence>
<dbReference type="HAMAP" id="MF_00911">
    <property type="entry name" value="FtsQ_subfam"/>
    <property type="match status" value="1"/>
</dbReference>
<protein>
    <recommendedName>
        <fullName evidence="9">Cell division protein FtsQ</fullName>
    </recommendedName>
</protein>
<keyword evidence="7 9" id="KW-0472">Membrane</keyword>
<dbReference type="InterPro" id="IPR005548">
    <property type="entry name" value="Cell_div_FtsQ/DivIB_C"/>
</dbReference>